<accession>A0A8H2VNU8</accession>
<evidence type="ECO:0000313" key="2">
    <source>
        <dbReference type="Proteomes" id="UP000624404"/>
    </source>
</evidence>
<name>A0A8H2VNU8_9HELO</name>
<comment type="caution">
    <text evidence="1">The sequence shown here is derived from an EMBL/GenBank/DDBJ whole genome shotgun (WGS) entry which is preliminary data.</text>
</comment>
<protein>
    <submittedName>
        <fullName evidence="1">B474a3ee-ad02-48bf-bbc6-e81c503db557</fullName>
    </submittedName>
</protein>
<sequence length="283" mass="33097">MFEKMAWKTMGWVRMDDHLMKEEIIKKLLHIDAVTPDIMKGVDLTFEALYNRDDLKNLLKESKVLQAISRIYITRPKDNAQAIWENGILNPEDLRRMNNLKTDGEVGIPSLLHNIFHQETGDKKLRFFFHLPTLICVKFEPKKYSDYHNHHKFTINHQVVIEKEDGELPVLVTKQDYVYQLIASVRLAGERYDKEGMKVVDDVRTYWIDGQPIDTRNVAMEGNEKEKHMETEYKEAGNKIWSIGEPGRYLLFYTIVILAEGVPSSVHDKKFPEFIPMFQGEKA</sequence>
<dbReference type="EMBL" id="CAJHIA010000007">
    <property type="protein sequence ID" value="CAD6441710.1"/>
    <property type="molecule type" value="Genomic_DNA"/>
</dbReference>
<dbReference type="OrthoDB" id="3553451at2759"/>
<gene>
    <name evidence="1" type="ORF">SCLTRI_LOCUS1501</name>
</gene>
<dbReference type="AlphaFoldDB" id="A0A8H2VNU8"/>
<proteinExistence type="predicted"/>
<reference evidence="1" key="1">
    <citation type="submission" date="2020-10" db="EMBL/GenBank/DDBJ databases">
        <authorList>
            <person name="Kusch S."/>
        </authorList>
    </citation>
    <scope>NUCLEOTIDE SEQUENCE</scope>
    <source>
        <strain evidence="1">SwB9</strain>
    </source>
</reference>
<evidence type="ECO:0000313" key="1">
    <source>
        <dbReference type="EMBL" id="CAD6441710.1"/>
    </source>
</evidence>
<keyword evidence="2" id="KW-1185">Reference proteome</keyword>
<organism evidence="1 2">
    <name type="scientific">Sclerotinia trifoliorum</name>
    <dbReference type="NCBI Taxonomy" id="28548"/>
    <lineage>
        <taxon>Eukaryota</taxon>
        <taxon>Fungi</taxon>
        <taxon>Dikarya</taxon>
        <taxon>Ascomycota</taxon>
        <taxon>Pezizomycotina</taxon>
        <taxon>Leotiomycetes</taxon>
        <taxon>Helotiales</taxon>
        <taxon>Sclerotiniaceae</taxon>
        <taxon>Sclerotinia</taxon>
    </lineage>
</organism>
<dbReference type="Proteomes" id="UP000624404">
    <property type="component" value="Unassembled WGS sequence"/>
</dbReference>